<reference evidence="1 2" key="1">
    <citation type="submission" date="2024-02" db="EMBL/GenBank/DDBJ databases">
        <title>Rhodopirellula caenicola NBRC 110016.</title>
        <authorList>
            <person name="Ichikawa N."/>
            <person name="Katano-Makiyama Y."/>
            <person name="Hidaka K."/>
        </authorList>
    </citation>
    <scope>NUCLEOTIDE SEQUENCE [LARGE SCALE GENOMIC DNA]</scope>
    <source>
        <strain evidence="1 2">NBRC 110016</strain>
    </source>
</reference>
<proteinExistence type="predicted"/>
<gene>
    <name evidence="1" type="ORF">Rcae01_01223</name>
</gene>
<comment type="caution">
    <text evidence="1">The sequence shown here is derived from an EMBL/GenBank/DDBJ whole genome shotgun (WGS) entry which is preliminary data.</text>
</comment>
<evidence type="ECO:0000313" key="2">
    <source>
        <dbReference type="Proteomes" id="UP001416858"/>
    </source>
</evidence>
<keyword evidence="2" id="KW-1185">Reference proteome</keyword>
<accession>A0ABP9VMA2</accession>
<protein>
    <submittedName>
        <fullName evidence="1">Uncharacterized protein</fullName>
    </submittedName>
</protein>
<dbReference type="Proteomes" id="UP001416858">
    <property type="component" value="Unassembled WGS sequence"/>
</dbReference>
<sequence>MMDFLVRQSCIRRTRKSVVRLNQQAVNGFHQHGITHREIEMLHEFRYQVSASDAFSDSA</sequence>
<evidence type="ECO:0000313" key="1">
    <source>
        <dbReference type="EMBL" id="GAA5505776.1"/>
    </source>
</evidence>
<dbReference type="EMBL" id="BAABRO010000002">
    <property type="protein sequence ID" value="GAA5505776.1"/>
    <property type="molecule type" value="Genomic_DNA"/>
</dbReference>
<name>A0ABP9VMA2_9BACT</name>
<organism evidence="1 2">
    <name type="scientific">Novipirellula caenicola</name>
    <dbReference type="NCBI Taxonomy" id="1536901"/>
    <lineage>
        <taxon>Bacteria</taxon>
        <taxon>Pseudomonadati</taxon>
        <taxon>Planctomycetota</taxon>
        <taxon>Planctomycetia</taxon>
        <taxon>Pirellulales</taxon>
        <taxon>Pirellulaceae</taxon>
        <taxon>Novipirellula</taxon>
    </lineage>
</organism>